<feature type="region of interest" description="Disordered" evidence="1">
    <location>
        <begin position="155"/>
        <end position="178"/>
    </location>
</feature>
<reference evidence="2" key="1">
    <citation type="submission" date="2019-04" db="EMBL/GenBank/DDBJ databases">
        <title>Sequencing of skin fungus with MAO and IRED activity.</title>
        <authorList>
            <person name="Marsaioli A.J."/>
            <person name="Bonatto J.M.C."/>
            <person name="Reis Junior O."/>
        </authorList>
    </citation>
    <scope>NUCLEOTIDE SEQUENCE</scope>
    <source>
        <strain evidence="2">28M1</strain>
    </source>
</reference>
<evidence type="ECO:0000313" key="2">
    <source>
        <dbReference type="EMBL" id="KAF3038635.1"/>
    </source>
</evidence>
<dbReference type="Proteomes" id="UP000758155">
    <property type="component" value="Unassembled WGS sequence"/>
</dbReference>
<evidence type="ECO:0000313" key="3">
    <source>
        <dbReference type="Proteomes" id="UP000758155"/>
    </source>
</evidence>
<sequence length="178" mass="20140">MIAYGTGDVRGPAWTPNLPCPKSISARIGTSGGDWCAVAPDSAYCRFPNTTIIHSALVHCPAAEALDIWFEVGGCTGPEVDRWNLPIELLQEGRKYPPLKSLKLDGYSFGGLWERLEEESVEATELKLYDDEWDGYGQWDPNGWIDKRNARMEEEWKKTRQDQDQPGYVDRRHVLEPA</sequence>
<name>A0A9P5C0S6_9PLEO</name>
<dbReference type="AlphaFoldDB" id="A0A9P5C0S6"/>
<gene>
    <name evidence="2" type="ORF">E8E12_004248</name>
</gene>
<accession>A0A9P5C0S6</accession>
<keyword evidence="3" id="KW-1185">Reference proteome</keyword>
<dbReference type="OrthoDB" id="3945550at2759"/>
<dbReference type="EMBL" id="SWKV01000035">
    <property type="protein sequence ID" value="KAF3038635.1"/>
    <property type="molecule type" value="Genomic_DNA"/>
</dbReference>
<comment type="caution">
    <text evidence="2">The sequence shown here is derived from an EMBL/GenBank/DDBJ whole genome shotgun (WGS) entry which is preliminary data.</text>
</comment>
<proteinExistence type="predicted"/>
<organism evidence="2 3">
    <name type="scientific">Didymella heteroderae</name>
    <dbReference type="NCBI Taxonomy" id="1769908"/>
    <lineage>
        <taxon>Eukaryota</taxon>
        <taxon>Fungi</taxon>
        <taxon>Dikarya</taxon>
        <taxon>Ascomycota</taxon>
        <taxon>Pezizomycotina</taxon>
        <taxon>Dothideomycetes</taxon>
        <taxon>Pleosporomycetidae</taxon>
        <taxon>Pleosporales</taxon>
        <taxon>Pleosporineae</taxon>
        <taxon>Didymellaceae</taxon>
        <taxon>Didymella</taxon>
    </lineage>
</organism>
<protein>
    <submittedName>
        <fullName evidence="2">Uncharacterized protein</fullName>
    </submittedName>
</protein>
<evidence type="ECO:0000256" key="1">
    <source>
        <dbReference type="SAM" id="MobiDB-lite"/>
    </source>
</evidence>